<keyword evidence="2 4" id="KW-0807">Transducer</keyword>
<reference evidence="9 10" key="1">
    <citation type="submission" date="2016-05" db="EMBL/GenBank/DDBJ databases">
        <title>Genomic Taxonomy of the Vibrionaceae.</title>
        <authorList>
            <person name="Gomez-Gil B."/>
            <person name="Enciso-Ibarra J."/>
        </authorList>
    </citation>
    <scope>NUCLEOTIDE SEQUENCE [LARGE SCALE GENOMIC DNA]</scope>
    <source>
        <strain evidence="9 10">CAIM 1920</strain>
    </source>
</reference>
<evidence type="ECO:0000259" key="7">
    <source>
        <dbReference type="PROSITE" id="PS50111"/>
    </source>
</evidence>
<dbReference type="GO" id="GO:0016020">
    <property type="term" value="C:membrane"/>
    <property type="evidence" value="ECO:0007669"/>
    <property type="project" value="UniProtKB-SubCell"/>
</dbReference>
<dbReference type="PROSITE" id="PS50111">
    <property type="entry name" value="CHEMOTAXIS_TRANSDUC_2"/>
    <property type="match status" value="1"/>
</dbReference>
<dbReference type="PANTHER" id="PTHR32089">
    <property type="entry name" value="METHYL-ACCEPTING CHEMOTAXIS PROTEIN MCPB"/>
    <property type="match status" value="1"/>
</dbReference>
<dbReference type="RefSeq" id="WP_068900558.1">
    <property type="nucleotide sequence ID" value="NZ_JBHUIF010000009.1"/>
</dbReference>
<dbReference type="PROSITE" id="PS50885">
    <property type="entry name" value="HAMP"/>
    <property type="match status" value="1"/>
</dbReference>
<dbReference type="Gene3D" id="1.10.287.950">
    <property type="entry name" value="Methyl-accepting chemotaxis protein"/>
    <property type="match status" value="1"/>
</dbReference>
<dbReference type="OrthoDB" id="2489132at2"/>
<evidence type="ECO:0000256" key="1">
    <source>
        <dbReference type="ARBA" id="ARBA00004370"/>
    </source>
</evidence>
<evidence type="ECO:0000313" key="9">
    <source>
        <dbReference type="EMBL" id="ODA34256.1"/>
    </source>
</evidence>
<comment type="similarity">
    <text evidence="3">Belongs to the methyl-accepting chemotaxis (MCP) protein family.</text>
</comment>
<dbReference type="GO" id="GO:0007165">
    <property type="term" value="P:signal transduction"/>
    <property type="evidence" value="ECO:0007669"/>
    <property type="project" value="UniProtKB-KW"/>
</dbReference>
<dbReference type="InterPro" id="IPR004089">
    <property type="entry name" value="MCPsignal_dom"/>
</dbReference>
<protein>
    <submittedName>
        <fullName evidence="9">Chemotaxis protein</fullName>
    </submittedName>
</protein>
<comment type="subcellular location">
    <subcellularLocation>
        <location evidence="1">Membrane</location>
    </subcellularLocation>
</comment>
<name>A0A1C3ELZ7_9GAMM</name>
<organism evidence="9 10">
    <name type="scientific">Veronia pacifica</name>
    <dbReference type="NCBI Taxonomy" id="1080227"/>
    <lineage>
        <taxon>Bacteria</taxon>
        <taxon>Pseudomonadati</taxon>
        <taxon>Pseudomonadota</taxon>
        <taxon>Gammaproteobacteria</taxon>
        <taxon>Vibrionales</taxon>
        <taxon>Vibrionaceae</taxon>
        <taxon>Veronia</taxon>
    </lineage>
</organism>
<feature type="domain" description="HAMP" evidence="8">
    <location>
        <begin position="377"/>
        <end position="431"/>
    </location>
</feature>
<evidence type="ECO:0000256" key="4">
    <source>
        <dbReference type="PROSITE-ProRule" id="PRU00284"/>
    </source>
</evidence>
<accession>A0A1C3ELZ7</accession>
<keyword evidence="6" id="KW-0472">Membrane</keyword>
<evidence type="ECO:0000313" key="10">
    <source>
        <dbReference type="Proteomes" id="UP000094936"/>
    </source>
</evidence>
<dbReference type="CDD" id="cd11386">
    <property type="entry name" value="MCP_signal"/>
    <property type="match status" value="1"/>
</dbReference>
<dbReference type="GO" id="GO:0006935">
    <property type="term" value="P:chemotaxis"/>
    <property type="evidence" value="ECO:0007669"/>
    <property type="project" value="UniProtKB-ARBA"/>
</dbReference>
<feature type="coiled-coil region" evidence="5">
    <location>
        <begin position="626"/>
        <end position="663"/>
    </location>
</feature>
<dbReference type="Pfam" id="PF00672">
    <property type="entry name" value="HAMP"/>
    <property type="match status" value="1"/>
</dbReference>
<dbReference type="Pfam" id="PF22673">
    <property type="entry name" value="MCP-like_PDC_1"/>
    <property type="match status" value="1"/>
</dbReference>
<feature type="transmembrane region" description="Helical" evidence="6">
    <location>
        <begin position="12"/>
        <end position="32"/>
    </location>
</feature>
<dbReference type="CDD" id="cd06225">
    <property type="entry name" value="HAMP"/>
    <property type="match status" value="1"/>
</dbReference>
<dbReference type="SMART" id="SM00283">
    <property type="entry name" value="MA"/>
    <property type="match status" value="1"/>
</dbReference>
<feature type="transmembrane region" description="Helical" evidence="6">
    <location>
        <begin position="358"/>
        <end position="380"/>
    </location>
</feature>
<dbReference type="STRING" id="1080227.A8L45_06835"/>
<dbReference type="SUPFAM" id="SSF58104">
    <property type="entry name" value="Methyl-accepting chemotaxis protein (MCP) signaling domain"/>
    <property type="match status" value="1"/>
</dbReference>
<evidence type="ECO:0000259" key="8">
    <source>
        <dbReference type="PROSITE" id="PS50885"/>
    </source>
</evidence>
<keyword evidence="5" id="KW-0175">Coiled coil</keyword>
<dbReference type="Proteomes" id="UP000094936">
    <property type="component" value="Unassembled WGS sequence"/>
</dbReference>
<keyword evidence="10" id="KW-1185">Reference proteome</keyword>
<evidence type="ECO:0000256" key="6">
    <source>
        <dbReference type="SAM" id="Phobius"/>
    </source>
</evidence>
<dbReference type="EMBL" id="LYBM01000009">
    <property type="protein sequence ID" value="ODA34256.1"/>
    <property type="molecule type" value="Genomic_DNA"/>
</dbReference>
<gene>
    <name evidence="9" type="ORF">A8L45_06835</name>
</gene>
<keyword evidence="6" id="KW-1133">Transmembrane helix</keyword>
<comment type="caution">
    <text evidence="9">The sequence shown here is derived from an EMBL/GenBank/DDBJ whole genome shotgun (WGS) entry which is preliminary data.</text>
</comment>
<dbReference type="AlphaFoldDB" id="A0A1C3ELZ7"/>
<evidence type="ECO:0000256" key="3">
    <source>
        <dbReference type="ARBA" id="ARBA00029447"/>
    </source>
</evidence>
<evidence type="ECO:0000256" key="5">
    <source>
        <dbReference type="SAM" id="Coils"/>
    </source>
</evidence>
<feature type="domain" description="Methyl-accepting transducer" evidence="7">
    <location>
        <begin position="436"/>
        <end position="672"/>
    </location>
</feature>
<dbReference type="FunFam" id="1.10.287.950:FF:000001">
    <property type="entry name" value="Methyl-accepting chemotaxis sensory transducer"/>
    <property type="match status" value="1"/>
</dbReference>
<dbReference type="CDD" id="cd12913">
    <property type="entry name" value="PDC1_MCP_like"/>
    <property type="match status" value="1"/>
</dbReference>
<dbReference type="Pfam" id="PF00015">
    <property type="entry name" value="MCPsignal"/>
    <property type="match status" value="1"/>
</dbReference>
<sequence>MQKLSVQWKVTLVSGLCLLFTAIALLSISAYFNNQSKETIAQLSVSSLKGKTENLVLSQAQNEATRVKGFLDEAIFRSQTLAQSVLFLKRNAEENYTNSSELRNSVSEILKLAVENFSNIEGAYVVFEPNQLDGEDGNYVDADYAGGNDKGRFAAYWFNNGTEPDRKILTEAQISGSESMPGFVSNWYQCSASSSNFCILPPYINGQSGSSVLTSSITVPLIDNGKVIGVMGLDINLNQLESILLEVDSKLYDGVGNVSIISDNGVLAAWDQDSSRIGELIYQDESMPHSLPEWLNSGETQVNWTSDGKWLQVFRPIDTGTSNWGVYIQLPVQSVLTDAYKLENVVAEQFSNSQKTNWLIGVIVIALGLVVVYFAAYQIVKPIRVVVERLKDIASGEGDLTQRIELKQQDEVGELANWFNRFLDKLQGIIRDVVESVSEIEKTAHGAADVAGNTRDGSESQFREVDLVATAAEQMTMTASEVASHTENALNAAISATTAATSGQSVATESAKSMNTLVERMNSAKPVVEQLERSNDNINQILTVIEGVSDQTNLLALNAAIEAARAGDQGKGFAVVAEEVRQLSIRTQESVSQIREVIEEVGVGTKLVVAAIEDGNRLAGDTSLQVEEAANSLDNIAEAIRSIEELNAQIARAAEEQRTVSAEVNGNVSNIREQSEGILTNAERSAEIGQRLAALSEQQQSLVGQFVV</sequence>
<evidence type="ECO:0000256" key="2">
    <source>
        <dbReference type="ARBA" id="ARBA00023224"/>
    </source>
</evidence>
<dbReference type="SMART" id="SM00304">
    <property type="entry name" value="HAMP"/>
    <property type="match status" value="1"/>
</dbReference>
<dbReference type="InterPro" id="IPR003660">
    <property type="entry name" value="HAMP_dom"/>
</dbReference>
<dbReference type="Gene3D" id="3.30.450.20">
    <property type="entry name" value="PAS domain"/>
    <property type="match status" value="1"/>
</dbReference>
<dbReference type="PANTHER" id="PTHR32089:SF55">
    <property type="entry name" value="METHYL ACCEPTING SENSORY TRANSDUCER WITH CACHE_2 SMALL MOLECULE BINDING DOMAIN"/>
    <property type="match status" value="1"/>
</dbReference>
<proteinExistence type="inferred from homology"/>
<keyword evidence="6" id="KW-0812">Transmembrane</keyword>